<keyword evidence="9 13" id="KW-0675">Receptor</keyword>
<protein>
    <submittedName>
        <fullName evidence="13">Interleukin-23 receptor</fullName>
    </submittedName>
</protein>
<dbReference type="PROSITE" id="PS01353">
    <property type="entry name" value="HEMATOPO_REC_L_F2"/>
    <property type="match status" value="1"/>
</dbReference>
<keyword evidence="8" id="KW-1015">Disulfide bond</keyword>
<evidence type="ECO:0000256" key="7">
    <source>
        <dbReference type="ARBA" id="ARBA00023136"/>
    </source>
</evidence>
<evidence type="ECO:0000256" key="4">
    <source>
        <dbReference type="ARBA" id="ARBA00022729"/>
    </source>
</evidence>
<dbReference type="SMART" id="SM00060">
    <property type="entry name" value="FN3"/>
    <property type="match status" value="3"/>
</dbReference>
<dbReference type="InterPro" id="IPR003529">
    <property type="entry name" value="Hematopoietin_rcpt_Gp130_CS"/>
</dbReference>
<proteinExistence type="inferred from homology"/>
<feature type="transmembrane region" description="Helical" evidence="11">
    <location>
        <begin position="660"/>
        <end position="683"/>
    </location>
</feature>
<dbReference type="InterPro" id="IPR036116">
    <property type="entry name" value="FN3_sf"/>
</dbReference>
<dbReference type="InterPro" id="IPR003961">
    <property type="entry name" value="FN3_dom"/>
</dbReference>
<dbReference type="CDD" id="cd00063">
    <property type="entry name" value="FN3"/>
    <property type="match status" value="2"/>
</dbReference>
<keyword evidence="10" id="KW-0325">Glycoprotein</keyword>
<evidence type="ECO:0000256" key="11">
    <source>
        <dbReference type="SAM" id="Phobius"/>
    </source>
</evidence>
<evidence type="ECO:0000256" key="2">
    <source>
        <dbReference type="ARBA" id="ARBA00008921"/>
    </source>
</evidence>
<sequence length="923" mass="105357">MNLRVHGHTWNISCLGRAYVASAPSHDKNEQNFTISICWNQEASLPLTKNNNMGICSLRWELAYLVYTFIIEPCAAFGQCSGYVTARPSTVVPVGSNISIICVSTESPCRSLQTFSMTLNNDDPIRPHWMNQTMARHDLYEVTKIYDINCFFKCLSRTQIVCWKTVYVGYPPDSPFNISCSSDENSTVMMCTWEKGRKTLIGTSYIVHVKNLQTLEENIFYTDDGITMQVNRLQDKDFSIYITASNELGNSTSQPAQVVLEDIVVPTTPEMTMIEIQNMTFKIDIRWRKAMAGTDCFCELAFQTEHDADWSTTGKHKINEEKSNIFTKIILECTAWRVRCKEEKGLGYWSKWSVPRYIPQTEPHEKFKVWRVLGQVNPDGNREVTVLIKPSDPEPSWARTLGYKVFYKDRDTEILIQTCNKTQLQCGMLVPKGIETISFKAYNSYGSSTSSHISLRQDNNGFTAPRNVTVTSGLLKYILVQWEPPERLESELRWFIIQWDPNACGGNKQNISWEIVPKNTTQFIIEGKIEAGQLVTIFLYAVYDAGISQSSINHGYIQELKPNEGPRDMQVSFYGAKTVIWWDEVPLCKRNGIVTHYTLYMKEISNGSVTQIVSPVRHYSKYNLNPDLQYEICISASTRAGDGPADQCLTFQPDHVPQNYMGMLIGVIFTTLVVVSFVFTLMFKKKIRERIKIYIVSMIPKCLHETYPRIENSRILKYLQANAEMPWFDLITLHCDPEIIEVEEVAPTKPTNDQVTAKEYGKVMQKDDIDIPEQVPGYRPQIARAMPRRNDSYCAPPLMLDIQTSQQRWDNGNNCVDENILLWSPASVTNEFVFQEMELLISDIEGDDISRFFRASPNVPADHKQEGEVPESIMRVQSLLGDQHTLCLTGDFSNSDSYFPQMMAKGHKDQLFSDSPSSQCNNS</sequence>
<comment type="similarity">
    <text evidence="2">Belongs to the type I cytokine receptor family. Type 2 subfamily.</text>
</comment>
<reference evidence="13" key="1">
    <citation type="submission" date="2022-03" db="EMBL/GenBank/DDBJ databases">
        <authorList>
            <person name="Alioto T."/>
            <person name="Alioto T."/>
            <person name="Gomez Garrido J."/>
        </authorList>
    </citation>
    <scope>NUCLEOTIDE SEQUENCE</scope>
</reference>
<dbReference type="AlphaFoldDB" id="A0AAD1WK21"/>
<evidence type="ECO:0000256" key="9">
    <source>
        <dbReference type="ARBA" id="ARBA00023170"/>
    </source>
</evidence>
<dbReference type="InterPro" id="IPR052672">
    <property type="entry name" value="Type1_Cytokine_Rcpt_Type2"/>
</dbReference>
<keyword evidence="4" id="KW-0732">Signal</keyword>
<keyword evidence="5" id="KW-0677">Repeat</keyword>
<keyword evidence="6 11" id="KW-1133">Transmembrane helix</keyword>
<evidence type="ECO:0000256" key="3">
    <source>
        <dbReference type="ARBA" id="ARBA00022692"/>
    </source>
</evidence>
<keyword evidence="3 11" id="KW-0812">Transmembrane</keyword>
<feature type="domain" description="Fibronectin type-III" evidence="12">
    <location>
        <begin position="464"/>
        <end position="563"/>
    </location>
</feature>
<evidence type="ECO:0000313" key="14">
    <source>
        <dbReference type="Proteomes" id="UP001295444"/>
    </source>
</evidence>
<evidence type="ECO:0000256" key="6">
    <source>
        <dbReference type="ARBA" id="ARBA00022989"/>
    </source>
</evidence>
<organism evidence="13 14">
    <name type="scientific">Pelobates cultripes</name>
    <name type="common">Western spadefoot toad</name>
    <dbReference type="NCBI Taxonomy" id="61616"/>
    <lineage>
        <taxon>Eukaryota</taxon>
        <taxon>Metazoa</taxon>
        <taxon>Chordata</taxon>
        <taxon>Craniata</taxon>
        <taxon>Vertebrata</taxon>
        <taxon>Euteleostomi</taxon>
        <taxon>Amphibia</taxon>
        <taxon>Batrachia</taxon>
        <taxon>Anura</taxon>
        <taxon>Pelobatoidea</taxon>
        <taxon>Pelobatidae</taxon>
        <taxon>Pelobates</taxon>
    </lineage>
</organism>
<dbReference type="EMBL" id="OW240919">
    <property type="protein sequence ID" value="CAH2310979.1"/>
    <property type="molecule type" value="Genomic_DNA"/>
</dbReference>
<dbReference type="PROSITE" id="PS50853">
    <property type="entry name" value="FN3"/>
    <property type="match status" value="2"/>
</dbReference>
<evidence type="ECO:0000256" key="10">
    <source>
        <dbReference type="ARBA" id="ARBA00023180"/>
    </source>
</evidence>
<dbReference type="GO" id="GO:0005886">
    <property type="term" value="C:plasma membrane"/>
    <property type="evidence" value="ECO:0007669"/>
    <property type="project" value="UniProtKB-ARBA"/>
</dbReference>
<dbReference type="PANTHER" id="PTHR48423:SF2">
    <property type="entry name" value="INTERLEUKIN-12 RECEPTOR SUBUNIT BETA-2"/>
    <property type="match status" value="1"/>
</dbReference>
<dbReference type="Gene3D" id="2.60.40.10">
    <property type="entry name" value="Immunoglobulins"/>
    <property type="match status" value="5"/>
</dbReference>
<accession>A0AAD1WK21</accession>
<evidence type="ECO:0000256" key="8">
    <source>
        <dbReference type="ARBA" id="ARBA00023157"/>
    </source>
</evidence>
<keyword evidence="14" id="KW-1185">Reference proteome</keyword>
<dbReference type="Proteomes" id="UP001295444">
    <property type="component" value="Chromosome 08"/>
</dbReference>
<evidence type="ECO:0000313" key="13">
    <source>
        <dbReference type="EMBL" id="CAH2310979.1"/>
    </source>
</evidence>
<gene>
    <name evidence="13" type="ORF">PECUL_23A052951</name>
</gene>
<keyword evidence="7 11" id="KW-0472">Membrane</keyword>
<dbReference type="SUPFAM" id="SSF49265">
    <property type="entry name" value="Fibronectin type III"/>
    <property type="match status" value="2"/>
</dbReference>
<evidence type="ECO:0000256" key="5">
    <source>
        <dbReference type="ARBA" id="ARBA00022737"/>
    </source>
</evidence>
<evidence type="ECO:0000256" key="1">
    <source>
        <dbReference type="ARBA" id="ARBA00004479"/>
    </source>
</evidence>
<comment type="subcellular location">
    <subcellularLocation>
        <location evidence="1">Membrane</location>
        <topology evidence="1">Single-pass type I membrane protein</topology>
    </subcellularLocation>
</comment>
<evidence type="ECO:0000259" key="12">
    <source>
        <dbReference type="PROSITE" id="PS50853"/>
    </source>
</evidence>
<name>A0AAD1WK21_PELCU</name>
<dbReference type="InterPro" id="IPR013783">
    <property type="entry name" value="Ig-like_fold"/>
</dbReference>
<dbReference type="GO" id="GO:0004896">
    <property type="term" value="F:cytokine receptor activity"/>
    <property type="evidence" value="ECO:0007669"/>
    <property type="project" value="InterPro"/>
</dbReference>
<feature type="domain" description="Fibronectin type-III" evidence="12">
    <location>
        <begin position="565"/>
        <end position="659"/>
    </location>
</feature>
<dbReference type="PANTHER" id="PTHR48423">
    <property type="entry name" value="INTERLEUKIN-27 RECEPTOR SUBUNIT ALPHA"/>
    <property type="match status" value="1"/>
</dbReference>